<dbReference type="InterPro" id="IPR042024">
    <property type="entry name" value="D-XK_euk"/>
</dbReference>
<evidence type="ECO:0000256" key="3">
    <source>
        <dbReference type="ARBA" id="ARBA00022777"/>
    </source>
</evidence>
<keyword evidence="4" id="KW-0067">ATP-binding</keyword>
<dbReference type="PANTHER" id="PTHR10196">
    <property type="entry name" value="SUGAR KINASE"/>
    <property type="match status" value="1"/>
</dbReference>
<proteinExistence type="inferred from homology"/>
<evidence type="ECO:0000313" key="7">
    <source>
        <dbReference type="EMBL" id="CAB4000054.1"/>
    </source>
</evidence>
<dbReference type="GO" id="GO:0005524">
    <property type="term" value="F:ATP binding"/>
    <property type="evidence" value="ECO:0007669"/>
    <property type="project" value="UniProtKB-KW"/>
</dbReference>
<dbReference type="AlphaFoldDB" id="A0A7D9E3A1"/>
<feature type="domain" description="Carbohydrate kinase FGGY C-terminal" evidence="6">
    <location>
        <begin position="297"/>
        <end position="480"/>
    </location>
</feature>
<dbReference type="PIRSF" id="PIRSF000538">
    <property type="entry name" value="GlpK"/>
    <property type="match status" value="1"/>
</dbReference>
<evidence type="ECO:0000259" key="6">
    <source>
        <dbReference type="Pfam" id="PF02782"/>
    </source>
</evidence>
<dbReference type="GO" id="GO:0005997">
    <property type="term" value="P:xylulose metabolic process"/>
    <property type="evidence" value="ECO:0007669"/>
    <property type="project" value="UniProtKB-UniRule"/>
</dbReference>
<dbReference type="InterPro" id="IPR018484">
    <property type="entry name" value="FGGY_N"/>
</dbReference>
<dbReference type="GO" id="GO:0042732">
    <property type="term" value="P:D-xylose metabolic process"/>
    <property type="evidence" value="ECO:0007669"/>
    <property type="project" value="UniProtKB-UniRule"/>
</dbReference>
<dbReference type="CDD" id="cd07776">
    <property type="entry name" value="ASKHA_NBD_FGGY_SpXK-like"/>
    <property type="match status" value="1"/>
</dbReference>
<dbReference type="Pfam" id="PF02782">
    <property type="entry name" value="FGGY_C"/>
    <property type="match status" value="1"/>
</dbReference>
<dbReference type="EMBL" id="CACRXK020003744">
    <property type="protein sequence ID" value="CAB4000054.1"/>
    <property type="molecule type" value="Genomic_DNA"/>
</dbReference>
<evidence type="ECO:0000259" key="5">
    <source>
        <dbReference type="Pfam" id="PF00370"/>
    </source>
</evidence>
<accession>A0A7D9E3A1</accession>
<evidence type="ECO:0000256" key="1">
    <source>
        <dbReference type="ARBA" id="ARBA00009156"/>
    </source>
</evidence>
<keyword evidence="4" id="KW-0119">Carbohydrate metabolism</keyword>
<comment type="catalytic activity">
    <reaction evidence="4">
        <text>D-xylulose + ATP = D-xylulose 5-phosphate + ADP + H(+)</text>
        <dbReference type="Rhea" id="RHEA:10964"/>
        <dbReference type="ChEBI" id="CHEBI:15378"/>
        <dbReference type="ChEBI" id="CHEBI:17140"/>
        <dbReference type="ChEBI" id="CHEBI:30616"/>
        <dbReference type="ChEBI" id="CHEBI:57737"/>
        <dbReference type="ChEBI" id="CHEBI:456216"/>
        <dbReference type="EC" id="2.7.1.17"/>
    </reaction>
</comment>
<name>A0A7D9E3A1_PARCT</name>
<organism evidence="7 8">
    <name type="scientific">Paramuricea clavata</name>
    <name type="common">Red gorgonian</name>
    <name type="synonym">Violescent sea-whip</name>
    <dbReference type="NCBI Taxonomy" id="317549"/>
    <lineage>
        <taxon>Eukaryota</taxon>
        <taxon>Metazoa</taxon>
        <taxon>Cnidaria</taxon>
        <taxon>Anthozoa</taxon>
        <taxon>Octocorallia</taxon>
        <taxon>Malacalcyonacea</taxon>
        <taxon>Plexauridae</taxon>
        <taxon>Paramuricea</taxon>
    </lineage>
</organism>
<comment type="caution">
    <text evidence="7">The sequence shown here is derived from an EMBL/GenBank/DDBJ whole genome shotgun (WGS) entry which is preliminary data.</text>
</comment>
<keyword evidence="3 4" id="KW-0418">Kinase</keyword>
<dbReference type="EC" id="2.7.1.17" evidence="4"/>
<dbReference type="InterPro" id="IPR043129">
    <property type="entry name" value="ATPase_NBD"/>
</dbReference>
<dbReference type="InterPro" id="IPR018485">
    <property type="entry name" value="FGGY_C"/>
</dbReference>
<evidence type="ECO:0000313" key="8">
    <source>
        <dbReference type="Proteomes" id="UP001152795"/>
    </source>
</evidence>
<evidence type="ECO:0000256" key="4">
    <source>
        <dbReference type="RuleBase" id="RU367058"/>
    </source>
</evidence>
<reference evidence="7" key="1">
    <citation type="submission" date="2020-04" db="EMBL/GenBank/DDBJ databases">
        <authorList>
            <person name="Alioto T."/>
            <person name="Alioto T."/>
            <person name="Gomez Garrido J."/>
        </authorList>
    </citation>
    <scope>NUCLEOTIDE SEQUENCE</scope>
    <source>
        <strain evidence="7">A484AB</strain>
    </source>
</reference>
<comment type="function">
    <text evidence="4">Phosphorylates D-xylulose to produce D-xylulose 5-phosphate, a molecule that may play an important role in the regulation of glucose metabolism and lipogenesis.</text>
</comment>
<comment type="similarity">
    <text evidence="1 4">Belongs to the FGGY kinase family.</text>
</comment>
<dbReference type="Pfam" id="PF00370">
    <property type="entry name" value="FGGY_N"/>
    <property type="match status" value="1"/>
</dbReference>
<dbReference type="Gene3D" id="3.30.420.40">
    <property type="match status" value="2"/>
</dbReference>
<dbReference type="InterPro" id="IPR000577">
    <property type="entry name" value="Carb_kinase_FGGY"/>
</dbReference>
<dbReference type="PANTHER" id="PTHR10196:SF57">
    <property type="entry name" value="XYLULOSE KINASE"/>
    <property type="match status" value="1"/>
</dbReference>
<dbReference type="FunFam" id="3.30.420.40:FF:000118">
    <property type="entry name" value="Xylulose kinase 2"/>
    <property type="match status" value="1"/>
</dbReference>
<dbReference type="OrthoDB" id="1728974at2759"/>
<evidence type="ECO:0000256" key="2">
    <source>
        <dbReference type="ARBA" id="ARBA00022679"/>
    </source>
</evidence>
<sequence>MMVSTKPDIFLGLDLSTQQLKVIAVDNKLCIIHEEVVNFDKDLPEFGTQGGVKRHEDALTVTVPALMWVKAFDLLLEKIKYKGFCFENVACISGTGQQHGSVYWKIGSKTFLNNLDPNKGLHEQLKDYFAIEDSPIWMDSSTTEQCRSIEQAVGGAQALAEITGSRAYERFTGNQIAKIYETKQASYEECECISLVSSFLASLCLGDFAPIDYSDGSGMNLMNIYTKTWDPACLQACAPNLKEKLGNLVPSSARIGFISDYLSAKYGFPKSCEIVAFTGDNPASLAGVRLKKNDVCISLGTSDTLMLWLNTPKPAVEGHIFVNPVNENAYMALLCFKNGSLVRESIRDRCSEGSWKNFEQSLKASKPGNDGNIGIYFDETEITPFAQGIYRFNKDDVEVKSFSNDEEIRALVEGQFLGKRVHAEALGYNLDKNSRILATGGASKNQAILQVLSDIFHAPVYTIPGTANSACLGCAYRAKHGWSGTSNANYNDIFSESEEYELAVIPSAETKDLYEKMAKRYKQLEQRIAN</sequence>
<feature type="domain" description="Carbohydrate kinase FGGY N-terminal" evidence="5">
    <location>
        <begin position="136"/>
        <end position="287"/>
    </location>
</feature>
<dbReference type="SUPFAM" id="SSF53067">
    <property type="entry name" value="Actin-like ATPase domain"/>
    <property type="match status" value="2"/>
</dbReference>
<keyword evidence="8" id="KW-1185">Reference proteome</keyword>
<protein>
    <recommendedName>
        <fullName evidence="4">Xylulose kinase</fullName>
        <ecNumber evidence="4">2.7.1.17</ecNumber>
    </recommendedName>
</protein>
<keyword evidence="2 4" id="KW-0808">Transferase</keyword>
<dbReference type="GO" id="GO:0004856">
    <property type="term" value="F:D-xylulokinase activity"/>
    <property type="evidence" value="ECO:0007669"/>
    <property type="project" value="UniProtKB-UniRule"/>
</dbReference>
<dbReference type="GO" id="GO:0005829">
    <property type="term" value="C:cytosol"/>
    <property type="evidence" value="ECO:0007669"/>
    <property type="project" value="TreeGrafter"/>
</dbReference>
<dbReference type="Proteomes" id="UP001152795">
    <property type="component" value="Unassembled WGS sequence"/>
</dbReference>
<keyword evidence="4" id="KW-0859">Xylose metabolism</keyword>
<keyword evidence="4" id="KW-0547">Nucleotide-binding</keyword>
<gene>
    <name evidence="7" type="ORF">PACLA_8A083432</name>
</gene>